<keyword evidence="3" id="KW-1185">Reference proteome</keyword>
<feature type="transmembrane region" description="Helical" evidence="1">
    <location>
        <begin position="146"/>
        <end position="168"/>
    </location>
</feature>
<dbReference type="GO" id="GO:0008237">
    <property type="term" value="F:metallopeptidase activity"/>
    <property type="evidence" value="ECO:0007669"/>
    <property type="project" value="UniProtKB-KW"/>
</dbReference>
<dbReference type="PANTHER" id="PTHR36844:SF1">
    <property type="entry name" value="PROTEASE PRSW"/>
    <property type="match status" value="1"/>
</dbReference>
<dbReference type="EMBL" id="JAAAXJ010000007">
    <property type="protein sequence ID" value="NBJ25637.1"/>
    <property type="molecule type" value="Genomic_DNA"/>
</dbReference>
<keyword evidence="1" id="KW-1133">Transmembrane helix</keyword>
<feature type="transmembrane region" description="Helical" evidence="1">
    <location>
        <begin position="219"/>
        <end position="238"/>
    </location>
</feature>
<organism evidence="2 3">
    <name type="scientific">Microvirga arsenatis</name>
    <dbReference type="NCBI Taxonomy" id="2692265"/>
    <lineage>
        <taxon>Bacteria</taxon>
        <taxon>Pseudomonadati</taxon>
        <taxon>Pseudomonadota</taxon>
        <taxon>Alphaproteobacteria</taxon>
        <taxon>Hyphomicrobiales</taxon>
        <taxon>Methylobacteriaceae</taxon>
        <taxon>Microvirga</taxon>
    </lineage>
</organism>
<proteinExistence type="predicted"/>
<keyword evidence="2" id="KW-0378">Hydrolase</keyword>
<sequence>MPVPDALLRLSALLSAIAPAIWLGLLLVYAARRRVTAEAVNIAVVGGSLSALTVAISFLTLSSVAAGSDIIGIKGAVAISFLSAALPEEAAKLAVLLTIVYRHEDVRTPLDLILTAGWVGLGFAGLENVFYVLSELDGDRQWPIVALARAVTAVPSHTVMGLLMGLLLARAAEKDTRKGWWIAAAFLGPFLLHGIYDVFVLSHRDQSSGLQVLLKRWEVAFGLGVVIATETWLFVALLRQARARWSGDAAPSARSTGAGWTRLWFVLVVFPTVLVALCMTGLGGYGIWTQHSLSSLMGTGIAWLGIVFAMRILRQPAEGAVSGLTPSPQVPISKDLASG</sequence>
<dbReference type="Pfam" id="PF13367">
    <property type="entry name" value="PrsW-protease"/>
    <property type="match status" value="1"/>
</dbReference>
<dbReference type="RefSeq" id="WP_161723025.1">
    <property type="nucleotide sequence ID" value="NZ_JAAAXI010000006.1"/>
</dbReference>
<dbReference type="InterPro" id="IPR026898">
    <property type="entry name" value="PrsW"/>
</dbReference>
<feature type="transmembrane region" description="Helical" evidence="1">
    <location>
        <begin position="77"/>
        <end position="100"/>
    </location>
</feature>
<protein>
    <submittedName>
        <fullName evidence="2">PrsW family intramembrane metalloprotease</fullName>
    </submittedName>
</protein>
<evidence type="ECO:0000256" key="1">
    <source>
        <dbReference type="SAM" id="Phobius"/>
    </source>
</evidence>
<name>A0ABW9Z0K7_9HYPH</name>
<dbReference type="PANTHER" id="PTHR36844">
    <property type="entry name" value="PROTEASE PRSW"/>
    <property type="match status" value="1"/>
</dbReference>
<keyword evidence="1" id="KW-0472">Membrane</keyword>
<feature type="transmembrane region" description="Helical" evidence="1">
    <location>
        <begin position="293"/>
        <end position="313"/>
    </location>
</feature>
<dbReference type="Proteomes" id="UP000818323">
    <property type="component" value="Unassembled WGS sequence"/>
</dbReference>
<keyword evidence="2" id="KW-0645">Protease</keyword>
<keyword evidence="2" id="KW-0482">Metalloprotease</keyword>
<feature type="transmembrane region" description="Helical" evidence="1">
    <location>
        <begin position="180"/>
        <end position="199"/>
    </location>
</feature>
<reference evidence="2 3" key="1">
    <citation type="submission" date="2020-01" db="EMBL/GenBank/DDBJ databases">
        <title>Microvirga sp. nov., an arsenate reduction bacterium isolated from Tibet hotspring sediments.</title>
        <authorList>
            <person name="Yuan C.-G."/>
        </authorList>
    </citation>
    <scope>NUCLEOTIDE SEQUENCE [LARGE SCALE GENOMIC DNA]</scope>
    <source>
        <strain evidence="2 3">SYSU G3D203</strain>
    </source>
</reference>
<accession>A0ABW9Z0K7</accession>
<evidence type="ECO:0000313" key="2">
    <source>
        <dbReference type="EMBL" id="NBJ25637.1"/>
    </source>
</evidence>
<feature type="transmembrane region" description="Helical" evidence="1">
    <location>
        <begin position="112"/>
        <end position="134"/>
    </location>
</feature>
<feature type="transmembrane region" description="Helical" evidence="1">
    <location>
        <begin position="6"/>
        <end position="30"/>
    </location>
</feature>
<evidence type="ECO:0000313" key="3">
    <source>
        <dbReference type="Proteomes" id="UP000818323"/>
    </source>
</evidence>
<feature type="transmembrane region" description="Helical" evidence="1">
    <location>
        <begin position="263"/>
        <end position="287"/>
    </location>
</feature>
<keyword evidence="1" id="KW-0812">Transmembrane</keyword>
<gene>
    <name evidence="2" type="ORF">GR303_14850</name>
</gene>
<feature type="transmembrane region" description="Helical" evidence="1">
    <location>
        <begin position="42"/>
        <end position="65"/>
    </location>
</feature>
<comment type="caution">
    <text evidence="2">The sequence shown here is derived from an EMBL/GenBank/DDBJ whole genome shotgun (WGS) entry which is preliminary data.</text>
</comment>